<comment type="catalytic activity">
    <reaction evidence="5">
        <text>2-oxo-3-sulfanylpropanoate + [thioredoxin]-dithiol = [thioredoxin]-disulfide + hydrogen sulfide + pyruvate + H(+)</text>
        <dbReference type="Rhea" id="RHEA:21740"/>
        <dbReference type="Rhea" id="RHEA-COMP:10698"/>
        <dbReference type="Rhea" id="RHEA-COMP:10700"/>
        <dbReference type="ChEBI" id="CHEBI:15361"/>
        <dbReference type="ChEBI" id="CHEBI:15378"/>
        <dbReference type="ChEBI" id="CHEBI:29919"/>
        <dbReference type="ChEBI" id="CHEBI:29950"/>
        <dbReference type="ChEBI" id="CHEBI:50058"/>
        <dbReference type="ChEBI" id="CHEBI:57678"/>
        <dbReference type="EC" id="2.8.1.2"/>
    </reaction>
    <physiologicalReaction direction="left-to-right" evidence="5">
        <dbReference type="Rhea" id="RHEA:21741"/>
    </physiologicalReaction>
</comment>
<dbReference type="InterPro" id="IPR001763">
    <property type="entry name" value="Rhodanese-like_dom"/>
</dbReference>
<comment type="subcellular location">
    <subcellularLocation>
        <location evidence="1">Cytoplasm</location>
    </subcellularLocation>
</comment>
<organism evidence="10 11">
    <name type="scientific">Photobacterium chitinilyticum</name>
    <dbReference type="NCBI Taxonomy" id="2485123"/>
    <lineage>
        <taxon>Bacteria</taxon>
        <taxon>Pseudomonadati</taxon>
        <taxon>Pseudomonadota</taxon>
        <taxon>Gammaproteobacteria</taxon>
        <taxon>Vibrionales</taxon>
        <taxon>Vibrionaceae</taxon>
        <taxon>Photobacterium</taxon>
    </lineage>
</organism>
<evidence type="ECO:0000256" key="6">
    <source>
        <dbReference type="ARBA" id="ARBA00066832"/>
    </source>
</evidence>
<dbReference type="GO" id="GO:0004792">
    <property type="term" value="F:thiosulfate-cyanide sulfurtransferase activity"/>
    <property type="evidence" value="ECO:0007669"/>
    <property type="project" value="TreeGrafter"/>
</dbReference>
<dbReference type="FunFam" id="3.40.250.10:FF:000001">
    <property type="entry name" value="Sulfurtransferase"/>
    <property type="match status" value="1"/>
</dbReference>
<name>A0A3S3UIP7_9GAMM</name>
<dbReference type="Proteomes" id="UP000287563">
    <property type="component" value="Unassembled WGS sequence"/>
</dbReference>
<evidence type="ECO:0000256" key="5">
    <source>
        <dbReference type="ARBA" id="ARBA00051793"/>
    </source>
</evidence>
<evidence type="ECO:0000313" key="11">
    <source>
        <dbReference type="Proteomes" id="UP000287563"/>
    </source>
</evidence>
<feature type="domain" description="Rhodanese" evidence="9">
    <location>
        <begin position="21"/>
        <end position="139"/>
    </location>
</feature>
<dbReference type="RefSeq" id="WP_128784541.1">
    <property type="nucleotide sequence ID" value="NZ_RJLM01000005.1"/>
</dbReference>
<evidence type="ECO:0000256" key="4">
    <source>
        <dbReference type="ARBA" id="ARBA00022737"/>
    </source>
</evidence>
<dbReference type="SUPFAM" id="SSF52821">
    <property type="entry name" value="Rhodanese/Cell cycle control phosphatase"/>
    <property type="match status" value="2"/>
</dbReference>
<evidence type="ECO:0000256" key="2">
    <source>
        <dbReference type="ARBA" id="ARBA00022490"/>
    </source>
</evidence>
<keyword evidence="4" id="KW-0677">Repeat</keyword>
<keyword evidence="11" id="KW-1185">Reference proteome</keyword>
<keyword evidence="3 10" id="KW-0808">Transferase</keyword>
<dbReference type="PANTHER" id="PTHR11364:SF27">
    <property type="entry name" value="SULFURTRANSFERASE"/>
    <property type="match status" value="1"/>
</dbReference>
<evidence type="ECO:0000256" key="3">
    <source>
        <dbReference type="ARBA" id="ARBA00022679"/>
    </source>
</evidence>
<dbReference type="GO" id="GO:0016784">
    <property type="term" value="F:3-mercaptopyruvate sulfurtransferase activity"/>
    <property type="evidence" value="ECO:0007669"/>
    <property type="project" value="UniProtKB-EC"/>
</dbReference>
<gene>
    <name evidence="10" type="ORF">EDI28_14330</name>
</gene>
<evidence type="ECO:0000256" key="7">
    <source>
        <dbReference type="ARBA" id="ARBA00070833"/>
    </source>
</evidence>
<dbReference type="EC" id="2.8.1.2" evidence="6"/>
<dbReference type="OrthoDB" id="9781034at2"/>
<proteinExistence type="predicted"/>
<dbReference type="PROSITE" id="PS50206">
    <property type="entry name" value="RHODANESE_3"/>
    <property type="match status" value="2"/>
</dbReference>
<dbReference type="AlphaFoldDB" id="A0A3S3UIP7"/>
<accession>A0A3S3UIP7</accession>
<dbReference type="EMBL" id="RJLM01000005">
    <property type="protein sequence ID" value="RWX54916.1"/>
    <property type="molecule type" value="Genomic_DNA"/>
</dbReference>
<sequence>MSEKIFPSSLVSAQWLAEHIERPDIVVLDASWFLPGVERDPAQEWSVKRIPGARFFDFDNKVAAPDTELPHMLPSADFFSQANSELGIKTNDSIVVYDSQGVFSAPRVWWMFRAMGHQSVAVLDGGLSAWENAGFSIETSSPYVVEKTEYKATFQPQWVIDADALSTKLDTLDTVVLDARPAARFYGTQPEPREGVRSGHMPSAKSLPFSQLVKDGHFISVEQLTQRFDAVSEPEQHLIFSCGSGVTACVLALAAELAGREKLTVYDGSWTEWGRVLKYPVIKQ</sequence>
<evidence type="ECO:0000313" key="10">
    <source>
        <dbReference type="EMBL" id="RWX54916.1"/>
    </source>
</evidence>
<evidence type="ECO:0000256" key="8">
    <source>
        <dbReference type="ARBA" id="ARBA00078354"/>
    </source>
</evidence>
<feature type="domain" description="Rhodanese" evidence="9">
    <location>
        <begin position="173"/>
        <end position="279"/>
    </location>
</feature>
<evidence type="ECO:0000259" key="9">
    <source>
        <dbReference type="PROSITE" id="PS50206"/>
    </source>
</evidence>
<protein>
    <recommendedName>
        <fullName evidence="7">3-mercaptopyruvate sulfurtransferase</fullName>
        <ecNumber evidence="6">2.8.1.2</ecNumber>
    </recommendedName>
    <alternativeName>
        <fullName evidence="8">Rhodanese-like protein</fullName>
    </alternativeName>
</protein>
<dbReference type="SMART" id="SM00450">
    <property type="entry name" value="RHOD"/>
    <property type="match status" value="2"/>
</dbReference>
<dbReference type="CDD" id="cd01449">
    <property type="entry name" value="TST_Repeat_2"/>
    <property type="match status" value="1"/>
</dbReference>
<comment type="caution">
    <text evidence="10">The sequence shown here is derived from an EMBL/GenBank/DDBJ whole genome shotgun (WGS) entry which is preliminary data.</text>
</comment>
<dbReference type="Gene3D" id="3.40.250.10">
    <property type="entry name" value="Rhodanese-like domain"/>
    <property type="match status" value="2"/>
</dbReference>
<dbReference type="Pfam" id="PF00581">
    <property type="entry name" value="Rhodanese"/>
    <property type="match status" value="2"/>
</dbReference>
<dbReference type="InterPro" id="IPR036873">
    <property type="entry name" value="Rhodanese-like_dom_sf"/>
</dbReference>
<dbReference type="FunFam" id="3.40.250.10:FF:000015">
    <property type="entry name" value="Sulfurtransferase"/>
    <property type="match status" value="1"/>
</dbReference>
<dbReference type="CDD" id="cd01448">
    <property type="entry name" value="TST_Repeat_1"/>
    <property type="match status" value="1"/>
</dbReference>
<dbReference type="InterPro" id="IPR045078">
    <property type="entry name" value="TST/MPST-like"/>
</dbReference>
<evidence type="ECO:0000256" key="1">
    <source>
        <dbReference type="ARBA" id="ARBA00004496"/>
    </source>
</evidence>
<reference evidence="10 11" key="1">
    <citation type="submission" date="2018-11" db="EMBL/GenBank/DDBJ databases">
        <title>Photobacterium sp. BEI247 sp. nov., a marine bacterium isolated from Yongle Blue Hole in the South China Sea.</title>
        <authorList>
            <person name="Wang X."/>
        </authorList>
    </citation>
    <scope>NUCLEOTIDE SEQUENCE [LARGE SCALE GENOMIC DNA]</scope>
    <source>
        <strain evidence="11">BEI247</strain>
    </source>
</reference>
<keyword evidence="2" id="KW-0963">Cytoplasm</keyword>
<dbReference type="PANTHER" id="PTHR11364">
    <property type="entry name" value="THIOSULFATE SULFERTANSFERASE"/>
    <property type="match status" value="1"/>
</dbReference>
<dbReference type="GO" id="GO:0005737">
    <property type="term" value="C:cytoplasm"/>
    <property type="evidence" value="ECO:0007669"/>
    <property type="project" value="UniProtKB-SubCell"/>
</dbReference>